<comment type="subcellular location">
    <subcellularLocation>
        <location evidence="1 7">Cell membrane</location>
        <topology evidence="1 7">Multi-pass membrane protein</topology>
    </subcellularLocation>
</comment>
<sequence length="259" mass="29221">MSLRAPVRLFVAFGVLFGLWWGIAMLLHNPVFPPPPVAFRGFLRLWEEGLVHHVGASLKRVGVATAWAVLMALPLGLFLGTHPRWDERIAPYVYLTYPIPKTALMPVFFLLLGLGDLSKEAILFLILFYQLLIVVRDAARTVDPAYVLSVRALGARPWDLYRHVYLPAALPALLTALRVNTGIALSVLFLVETYATEEGLGYLIQRAQSRYAYGEIFAVVALFGFLGLILYVFLDVLEALWAPWARRRKEGELVWTEER</sequence>
<feature type="transmembrane region" description="Helical" evidence="7">
    <location>
        <begin position="7"/>
        <end position="27"/>
    </location>
</feature>
<evidence type="ECO:0000256" key="4">
    <source>
        <dbReference type="ARBA" id="ARBA00022692"/>
    </source>
</evidence>
<proteinExistence type="inferred from homology"/>
<dbReference type="InterPro" id="IPR035906">
    <property type="entry name" value="MetI-like_sf"/>
</dbReference>
<evidence type="ECO:0000256" key="5">
    <source>
        <dbReference type="ARBA" id="ARBA00022989"/>
    </source>
</evidence>
<dbReference type="Gene3D" id="1.10.3720.10">
    <property type="entry name" value="MetI-like"/>
    <property type="match status" value="1"/>
</dbReference>
<dbReference type="PROSITE" id="PS50928">
    <property type="entry name" value="ABC_TM1"/>
    <property type="match status" value="1"/>
</dbReference>
<keyword evidence="6 7" id="KW-0472">Membrane</keyword>
<dbReference type="PANTHER" id="PTHR30151">
    <property type="entry name" value="ALKANE SULFONATE ABC TRANSPORTER-RELATED, MEMBRANE SUBUNIT"/>
    <property type="match status" value="1"/>
</dbReference>
<reference evidence="9 10" key="1">
    <citation type="submission" date="2017-08" db="EMBL/GenBank/DDBJ databases">
        <title>Burning lignite coal seam in the remote Altai Mountains harbors a hydrogen-driven thermophilic microbial community.</title>
        <authorList>
            <person name="Kadnikov V.V."/>
            <person name="Mardanov A.V."/>
            <person name="Ivasenko D."/>
            <person name="Beletsky A.V."/>
            <person name="Karnachuk O.V."/>
            <person name="Ravin N.V."/>
        </authorList>
    </citation>
    <scope>NUCLEOTIDE SEQUENCE [LARGE SCALE GENOMIC DNA]</scope>
    <source>
        <strain evidence="9">AL31</strain>
    </source>
</reference>
<comment type="caution">
    <text evidence="9">The sequence shown here is derived from an EMBL/GenBank/DDBJ whole genome shotgun (WGS) entry which is preliminary data.</text>
</comment>
<evidence type="ECO:0000256" key="3">
    <source>
        <dbReference type="ARBA" id="ARBA00022475"/>
    </source>
</evidence>
<evidence type="ECO:0000256" key="2">
    <source>
        <dbReference type="ARBA" id="ARBA00022448"/>
    </source>
</evidence>
<dbReference type="Proteomes" id="UP000244016">
    <property type="component" value="Unassembled WGS sequence"/>
</dbReference>
<feature type="transmembrane region" description="Helical" evidence="7">
    <location>
        <begin position="92"/>
        <end position="115"/>
    </location>
</feature>
<evidence type="ECO:0000256" key="1">
    <source>
        <dbReference type="ARBA" id="ARBA00004651"/>
    </source>
</evidence>
<evidence type="ECO:0000256" key="6">
    <source>
        <dbReference type="ARBA" id="ARBA00023136"/>
    </source>
</evidence>
<gene>
    <name evidence="9" type="ORF">BLITH_0701</name>
</gene>
<comment type="similarity">
    <text evidence="7">Belongs to the binding-protein-dependent transport system permease family.</text>
</comment>
<feature type="transmembrane region" description="Helical" evidence="7">
    <location>
        <begin position="216"/>
        <end position="234"/>
    </location>
</feature>
<dbReference type="GO" id="GO:0005886">
    <property type="term" value="C:plasma membrane"/>
    <property type="evidence" value="ECO:0007669"/>
    <property type="project" value="UniProtKB-SubCell"/>
</dbReference>
<keyword evidence="2 7" id="KW-0813">Transport</keyword>
<dbReference type="InterPro" id="IPR000515">
    <property type="entry name" value="MetI-like"/>
</dbReference>
<organism evidence="9 10">
    <name type="scientific">Brockia lithotrophica</name>
    <dbReference type="NCBI Taxonomy" id="933949"/>
    <lineage>
        <taxon>Bacteria</taxon>
        <taxon>Bacillati</taxon>
        <taxon>Bacillota</taxon>
        <taxon>Bacilli</taxon>
        <taxon>Bacillales</taxon>
        <taxon>Bacillales Family X. Incertae Sedis</taxon>
        <taxon>Brockia</taxon>
    </lineage>
</organism>
<evidence type="ECO:0000313" key="9">
    <source>
        <dbReference type="EMBL" id="PTQ52522.1"/>
    </source>
</evidence>
<evidence type="ECO:0000313" key="10">
    <source>
        <dbReference type="Proteomes" id="UP000244016"/>
    </source>
</evidence>
<evidence type="ECO:0000256" key="7">
    <source>
        <dbReference type="RuleBase" id="RU363032"/>
    </source>
</evidence>
<evidence type="ECO:0000259" key="8">
    <source>
        <dbReference type="PROSITE" id="PS50928"/>
    </source>
</evidence>
<keyword evidence="5 7" id="KW-1133">Transmembrane helix</keyword>
<dbReference type="PANTHER" id="PTHR30151:SF25">
    <property type="entry name" value="TAURINE TRANSPORT SYSTEM PERMEASE PROTEIN TAUC"/>
    <property type="match status" value="1"/>
</dbReference>
<dbReference type="AlphaFoldDB" id="A0A2T5G8J9"/>
<name>A0A2T5G8J9_9BACL</name>
<dbReference type="Pfam" id="PF00528">
    <property type="entry name" value="BPD_transp_1"/>
    <property type="match status" value="1"/>
</dbReference>
<feature type="domain" description="ABC transmembrane type-1" evidence="8">
    <location>
        <begin position="54"/>
        <end position="234"/>
    </location>
</feature>
<dbReference type="SUPFAM" id="SSF161098">
    <property type="entry name" value="MetI-like"/>
    <property type="match status" value="1"/>
</dbReference>
<dbReference type="GO" id="GO:0055085">
    <property type="term" value="P:transmembrane transport"/>
    <property type="evidence" value="ECO:0007669"/>
    <property type="project" value="InterPro"/>
</dbReference>
<keyword evidence="3" id="KW-1003">Cell membrane</keyword>
<feature type="transmembrane region" description="Helical" evidence="7">
    <location>
        <begin position="61"/>
        <end position="80"/>
    </location>
</feature>
<protein>
    <submittedName>
        <fullName evidence="9">Taurine transport system permease protein TauC</fullName>
    </submittedName>
</protein>
<dbReference type="GO" id="GO:0010438">
    <property type="term" value="P:cellular response to sulfur starvation"/>
    <property type="evidence" value="ECO:0007669"/>
    <property type="project" value="TreeGrafter"/>
</dbReference>
<dbReference type="EMBL" id="PEBW01000002">
    <property type="protein sequence ID" value="PTQ52522.1"/>
    <property type="molecule type" value="Genomic_DNA"/>
</dbReference>
<keyword evidence="4 7" id="KW-0812">Transmembrane</keyword>
<accession>A0A2T5G8J9</accession>